<name>A0A401SCQ5_CHIPU</name>
<dbReference type="EMBL" id="BEZZ01000194">
    <property type="protein sequence ID" value="GCC28178.1"/>
    <property type="molecule type" value="Genomic_DNA"/>
</dbReference>
<comment type="caution">
    <text evidence="2">The sequence shown here is derived from an EMBL/GenBank/DDBJ whole genome shotgun (WGS) entry which is preliminary data.</text>
</comment>
<reference evidence="2 3" key="1">
    <citation type="journal article" date="2018" name="Nat. Ecol. Evol.">
        <title>Shark genomes provide insights into elasmobranch evolution and the origin of vertebrates.</title>
        <authorList>
            <person name="Hara Y"/>
            <person name="Yamaguchi K"/>
            <person name="Onimaru K"/>
            <person name="Kadota M"/>
            <person name="Koyanagi M"/>
            <person name="Keeley SD"/>
            <person name="Tatsumi K"/>
            <person name="Tanaka K"/>
            <person name="Motone F"/>
            <person name="Kageyama Y"/>
            <person name="Nozu R"/>
            <person name="Adachi N"/>
            <person name="Nishimura O"/>
            <person name="Nakagawa R"/>
            <person name="Tanegashima C"/>
            <person name="Kiyatake I"/>
            <person name="Matsumoto R"/>
            <person name="Murakumo K"/>
            <person name="Nishida K"/>
            <person name="Terakita A"/>
            <person name="Kuratani S"/>
            <person name="Sato K"/>
            <person name="Hyodo S Kuraku.S."/>
        </authorList>
    </citation>
    <scope>NUCLEOTIDE SEQUENCE [LARGE SCALE GENOMIC DNA]</scope>
</reference>
<evidence type="ECO:0000313" key="3">
    <source>
        <dbReference type="Proteomes" id="UP000287033"/>
    </source>
</evidence>
<gene>
    <name evidence="2" type="ORF">chiPu_0006606</name>
</gene>
<feature type="compositionally biased region" description="Acidic residues" evidence="1">
    <location>
        <begin position="1880"/>
        <end position="1891"/>
    </location>
</feature>
<evidence type="ECO:0000313" key="2">
    <source>
        <dbReference type="EMBL" id="GCC28178.1"/>
    </source>
</evidence>
<dbReference type="Proteomes" id="UP000287033">
    <property type="component" value="Unassembled WGS sequence"/>
</dbReference>
<accession>A0A401SCQ5</accession>
<sequence>MEDINVQNIFSINKVSDNDIERPASKRPKLFCGPCETVEERIDKNLSSAISTDLLKHTNEFAQKERCHIESDTEIKAVDEKNNVINSSIELERQTDNKNGFGNYPTKCGDHSLGITDFIAPLQMKTNIEKRKHTSSDDVLIPDVADNEGPKTDMLLLGYKVDISDDETLNSTKMKHEQVLHKIVMACESVKSEENEADEMCIKSVNLDGTQGERGRIIYKKHEGIESKQEPGFNSVSIACTKNPSVGHIVSVLGASLERKNSEIQKGTGIFNQAHIPVRDSGSGTQPVDIVQSSCPVNCSTSNTTVNETAAQKIVIVPLKCACPENSSRLFIEMISEINKNDKTAPVNMHYHGDRDGAINVESTRIQFHNNEVTCVTADELQETDIPVHINKFIETNRIINVKCGNVDVFKELTESKCEDISKNPDRNDQFLNKKSAEEVALIVQLQLSDKKQAELMQRLPEISNSKHRYSYETNSSSQNEDLGHSLKERKSEMLEAMSLTKEKYLEKNSGLVGDTIQDLCSHSYVETDNFSAGPIVNFISQDAIHSSSHECRSRCLPINSIEAFDKKLEIISANERSENLTVYCVDSDKNGISHNEDSNVTDIPASTFSGKNSAMDGSGVTKVISEITDRQQSDSNVAQPPENDIRIEREADNQLKYLSNPHFVKDEDADFHTERADHCWGTDNRMWSDCTNKLGQFSTSSGSVNESLQWKTNTSALLLGQKPDIFGEHHSSRGKCNTENKTKDEIKLLVPENASVQRPVAYNLIKNSEVNNFSLQEAKYQLNYVAGPNYLKGADSEIHSATANVLQTTLCLQSDKGQSSKTACGSKVCSFTDDNLLSCTASIAMCEQQSSTNTVLKSENETEETIVSSENINKKTSLESVKKTEVNISRREGPCQQKYASRSSCVKYTSSNDHKELSIYGISHFDTDNAHDSQSEWSDQLTQFSIFGAEKHSVLSLPQTAAHFSQRKEALNEHNCNKIFNVSVRKENSIDNENTTGISENGSVQTSGACDVSQDAEVNTSSENKAKYHFKCLINSEWLKSTRKIVGTVPVTMLHPVPSLEDDGEKESAIRHMTETIQFSSVCNLIKDNTSLMCTANILIYHQNKLLDEHNISPTVMFSAKNSSEETEIVFTGNLDRQKTTLLSYTKTGRSHISKREMGHLQKYTSGCDYIRNSDNDPYVKINMLHVFPHYDTEHTHIFHSDYSYRLAQSSFNNSNKDAVTFHSPVNTSLFSHDNEILKEREGRPVLNAEGNVEENRTRASTYANIQKFIKSEMIEDGTISDLSENCDEPVNDPSCFINGRNDVPIHLVNVFHETHQSEASNRHMAQIKCTDKTVHYSNICNSLKDCSGLNSTINSSTHCELKEVQAGCSSNKPAAVTFNTDTTVKEKVVLKIESSKEAVTAGKEGKSKQPEITIKTFCETTSSDGSAFDNFEKITLDTDIEEVETITLTDFNCSDKEMYNKNGNLTKQLIYYNDNNKLNKILLPQLSSFTSSLVKDHQSDMNNSDESKSVIAIEKYEKEYSYLRLPDILQNKEENSLCYVQTSQPLVDCKMAPTADQLKQVDTESTVWEIMGENKQLSCDIGNAIQNDMASLYDTHKEESMLPLDTFFCANPGLLEMDHKGQKQKGSEKANTLARLSVDPLLTNGFLAVYKHKKKEDKKPLVLKITHSEQQFEQDNSITVTQGHLPCPIKSMNSYMKESNDNEISTCLISSVSLDHKKQNCGKTIPLGTNDYFEQINSNTGSVMLNIEVRQPKKQFIHLKNDISNFEMKEQFNAVLEELCLFHEISRESDVPDGVTGENKIEITNDTKRLDELPDGLDQINNISMCPMHNNLQHVVFPHEKTALSHKDHDYLIGEDVSHYASPVFAKRVSFNKGEQEVPMEVDESETEREESMYTPQRISG</sequence>
<organism evidence="2 3">
    <name type="scientific">Chiloscyllium punctatum</name>
    <name type="common">Brownbanded bambooshark</name>
    <name type="synonym">Hemiscyllium punctatum</name>
    <dbReference type="NCBI Taxonomy" id="137246"/>
    <lineage>
        <taxon>Eukaryota</taxon>
        <taxon>Metazoa</taxon>
        <taxon>Chordata</taxon>
        <taxon>Craniata</taxon>
        <taxon>Vertebrata</taxon>
        <taxon>Chondrichthyes</taxon>
        <taxon>Elasmobranchii</taxon>
        <taxon>Galeomorphii</taxon>
        <taxon>Galeoidea</taxon>
        <taxon>Orectolobiformes</taxon>
        <taxon>Hemiscylliidae</taxon>
        <taxon>Chiloscyllium</taxon>
    </lineage>
</organism>
<evidence type="ECO:0000256" key="1">
    <source>
        <dbReference type="SAM" id="MobiDB-lite"/>
    </source>
</evidence>
<feature type="region of interest" description="Disordered" evidence="1">
    <location>
        <begin position="1876"/>
        <end position="1903"/>
    </location>
</feature>
<dbReference type="OMA" id="VHYSNIC"/>
<dbReference type="OrthoDB" id="9934401at2759"/>
<proteinExistence type="predicted"/>
<keyword evidence="3" id="KW-1185">Reference proteome</keyword>
<protein>
    <submittedName>
        <fullName evidence="2">Uncharacterized protein</fullName>
    </submittedName>
</protein>